<dbReference type="InterPro" id="IPR000644">
    <property type="entry name" value="CBS_dom"/>
</dbReference>
<dbReference type="GO" id="GO:0046872">
    <property type="term" value="F:metal ion binding"/>
    <property type="evidence" value="ECO:0007669"/>
    <property type="project" value="UniProtKB-KW"/>
</dbReference>
<dbReference type="Gene3D" id="3.40.1390.20">
    <property type="entry name" value="HprK N-terminal domain-like"/>
    <property type="match status" value="1"/>
</dbReference>
<keyword evidence="3" id="KW-0479">Metal-binding</keyword>
<dbReference type="Proteomes" id="UP000824105">
    <property type="component" value="Unassembled WGS sequence"/>
</dbReference>
<dbReference type="InterPro" id="IPR038222">
    <property type="entry name" value="DHHA2_dom_sf"/>
</dbReference>
<accession>A0A9D2FLV9</accession>
<dbReference type="Gene3D" id="3.90.1640.10">
    <property type="entry name" value="inorganic pyrophosphatase (n-terminal core)"/>
    <property type="match status" value="2"/>
</dbReference>
<dbReference type="NCBIfam" id="NF011443">
    <property type="entry name" value="PRK14869.1-5"/>
    <property type="match status" value="1"/>
</dbReference>
<protein>
    <recommendedName>
        <fullName evidence="2">inorganic diphosphatase</fullName>
        <ecNumber evidence="2">3.6.1.1</ecNumber>
    </recommendedName>
    <alternativeName>
        <fullName evidence="6">Pyrophosphate phospho-hydrolase</fullName>
    </alternativeName>
</protein>
<reference evidence="10" key="2">
    <citation type="submission" date="2021-04" db="EMBL/GenBank/DDBJ databases">
        <authorList>
            <person name="Gilroy R."/>
        </authorList>
    </citation>
    <scope>NUCLEOTIDE SEQUENCE</scope>
    <source>
        <strain evidence="10">CHK188-11489</strain>
    </source>
</reference>
<evidence type="ECO:0000313" key="11">
    <source>
        <dbReference type="Proteomes" id="UP000824105"/>
    </source>
</evidence>
<comment type="catalytic activity">
    <reaction evidence="7">
        <text>diphosphate + H2O = 2 phosphate + H(+)</text>
        <dbReference type="Rhea" id="RHEA:24576"/>
        <dbReference type="ChEBI" id="CHEBI:15377"/>
        <dbReference type="ChEBI" id="CHEBI:15378"/>
        <dbReference type="ChEBI" id="CHEBI:33019"/>
        <dbReference type="ChEBI" id="CHEBI:43474"/>
        <dbReference type="EC" id="3.6.1.1"/>
    </reaction>
</comment>
<dbReference type="InterPro" id="IPR004097">
    <property type="entry name" value="DHHA2"/>
</dbReference>
<dbReference type="Pfam" id="PF02833">
    <property type="entry name" value="DHHA2"/>
    <property type="match status" value="1"/>
</dbReference>
<dbReference type="GO" id="GO:0004427">
    <property type="term" value="F:inorganic diphosphate phosphatase activity"/>
    <property type="evidence" value="ECO:0007669"/>
    <property type="project" value="UniProtKB-EC"/>
</dbReference>
<dbReference type="SUPFAM" id="SSF75138">
    <property type="entry name" value="HprK N-terminal domain-like"/>
    <property type="match status" value="1"/>
</dbReference>
<dbReference type="PROSITE" id="PS51371">
    <property type="entry name" value="CBS"/>
    <property type="match status" value="2"/>
</dbReference>
<dbReference type="InterPro" id="IPR010766">
    <property type="entry name" value="DRTGG"/>
</dbReference>
<comment type="cofactor">
    <cofactor evidence="1">
        <name>Mn(2+)</name>
        <dbReference type="ChEBI" id="CHEBI:29035"/>
    </cofactor>
</comment>
<evidence type="ECO:0000256" key="7">
    <source>
        <dbReference type="ARBA" id="ARBA00047820"/>
    </source>
</evidence>
<dbReference type="SMART" id="SM01131">
    <property type="entry name" value="DHHA2"/>
    <property type="match status" value="1"/>
</dbReference>
<dbReference type="SMART" id="SM00116">
    <property type="entry name" value="CBS"/>
    <property type="match status" value="2"/>
</dbReference>
<keyword evidence="5" id="KW-0464">Manganese</keyword>
<dbReference type="SUPFAM" id="SSF64182">
    <property type="entry name" value="DHH phosphoesterases"/>
    <property type="match status" value="1"/>
</dbReference>
<evidence type="ECO:0000313" key="10">
    <source>
        <dbReference type="EMBL" id="HIZ62937.1"/>
    </source>
</evidence>
<evidence type="ECO:0000259" key="9">
    <source>
        <dbReference type="PROSITE" id="PS51371"/>
    </source>
</evidence>
<dbReference type="Gene3D" id="3.10.310.20">
    <property type="entry name" value="DHHA2 domain"/>
    <property type="match status" value="1"/>
</dbReference>
<organism evidence="10 11">
    <name type="scientific">Candidatus Gemmiger avistercoris</name>
    <dbReference type="NCBI Taxonomy" id="2838606"/>
    <lineage>
        <taxon>Bacteria</taxon>
        <taxon>Bacillati</taxon>
        <taxon>Bacillota</taxon>
        <taxon>Clostridia</taxon>
        <taxon>Eubacteriales</taxon>
        <taxon>Gemmiger</taxon>
    </lineage>
</organism>
<dbReference type="PANTHER" id="PTHR12112:SF22">
    <property type="entry name" value="MANGANESE-DEPENDENT INORGANIC PYROPHOSPHATASE-RELATED"/>
    <property type="match status" value="1"/>
</dbReference>
<evidence type="ECO:0000256" key="1">
    <source>
        <dbReference type="ARBA" id="ARBA00001936"/>
    </source>
</evidence>
<sequence length="553" mass="60795">MQVENTRHINIIGHQNPDTDSICSALAYAWLKNRGSLTGQYEARRAGHVNRETRFVLQHFGVEPPRLCTDVSPQIKDIDIRKQPGIDAEMSVRAAWNLMRDVEIDTLCIVDGGQELKGLITIKDIADANMDLFDTGVLAAANTSYRNLLETLKAELIAGDPDARITEGSICIGTSPEIMEELVKPGDLVLVSNRYETQMCAIDCGAAAIIVCCGSAVPRTILARAQEKHCAVLTTPYDTYAAGRLITTAAPVRHFMRTKELLKFSVNTPIEDARKVMASVRHRYFPILDENGKYCGVVSRRNLLNLHRKQLILVDHNERTQAVDGLEQADILEIIDHHRIGSLETTGPVYFRNVPVGCTATILYQMFQEQGVTPSRPIAGLLLSAILSDTLMFRSPTSTPLDEQAAQALAALAGEDIPSYAEQMFEAGADLTGRDAEDVFRSDFKAFSRGDVKFGVGQSIYMTDKSRAAAEALVGPFLPEAARRESLPLIFYMFTDMKSQSTDLMFCGHNAGEIVRDAFGVEPQDGMAVLPGVVSRKKQLIPPLLAALQARQD</sequence>
<feature type="domain" description="CBS" evidence="9">
    <location>
        <begin position="79"/>
        <end position="135"/>
    </location>
</feature>
<evidence type="ECO:0000256" key="5">
    <source>
        <dbReference type="ARBA" id="ARBA00023211"/>
    </source>
</evidence>
<comment type="caution">
    <text evidence="10">The sequence shown here is derived from an EMBL/GenBank/DDBJ whole genome shotgun (WGS) entry which is preliminary data.</text>
</comment>
<evidence type="ECO:0000256" key="3">
    <source>
        <dbReference type="ARBA" id="ARBA00022723"/>
    </source>
</evidence>
<dbReference type="Pfam" id="PF00571">
    <property type="entry name" value="CBS"/>
    <property type="match status" value="2"/>
</dbReference>
<evidence type="ECO:0000256" key="2">
    <source>
        <dbReference type="ARBA" id="ARBA00012146"/>
    </source>
</evidence>
<dbReference type="AlphaFoldDB" id="A0A9D2FLV9"/>
<dbReference type="InterPro" id="IPR038763">
    <property type="entry name" value="DHH_sf"/>
</dbReference>
<dbReference type="PANTHER" id="PTHR12112">
    <property type="entry name" value="BNIP - RELATED"/>
    <property type="match status" value="1"/>
</dbReference>
<evidence type="ECO:0000256" key="4">
    <source>
        <dbReference type="ARBA" id="ARBA00022801"/>
    </source>
</evidence>
<gene>
    <name evidence="10" type="ORF">H9724_09260</name>
</gene>
<dbReference type="InterPro" id="IPR001667">
    <property type="entry name" value="DDH_dom"/>
</dbReference>
<keyword evidence="4 10" id="KW-0378">Hydrolase</keyword>
<feature type="domain" description="CBS" evidence="9">
    <location>
        <begin position="256"/>
        <end position="313"/>
    </location>
</feature>
<dbReference type="Pfam" id="PF07085">
    <property type="entry name" value="DRTGG"/>
    <property type="match status" value="1"/>
</dbReference>
<dbReference type="InterPro" id="IPR046342">
    <property type="entry name" value="CBS_dom_sf"/>
</dbReference>
<dbReference type="FunFam" id="3.90.1640.10:FF:000001">
    <property type="entry name" value="Probable manganese-dependent inorganic pyrophosphatase"/>
    <property type="match status" value="1"/>
</dbReference>
<name>A0A9D2FLV9_9FIRM</name>
<proteinExistence type="predicted"/>
<dbReference type="GO" id="GO:0005737">
    <property type="term" value="C:cytoplasm"/>
    <property type="evidence" value="ECO:0007669"/>
    <property type="project" value="InterPro"/>
</dbReference>
<evidence type="ECO:0000256" key="8">
    <source>
        <dbReference type="PROSITE-ProRule" id="PRU00703"/>
    </source>
</evidence>
<evidence type="ECO:0000256" key="6">
    <source>
        <dbReference type="ARBA" id="ARBA00032535"/>
    </source>
</evidence>
<dbReference type="EC" id="3.6.1.1" evidence="2"/>
<keyword evidence="8" id="KW-0129">CBS domain</keyword>
<dbReference type="SUPFAM" id="SSF54631">
    <property type="entry name" value="CBS-domain pair"/>
    <property type="match status" value="1"/>
</dbReference>
<dbReference type="Pfam" id="PF01368">
    <property type="entry name" value="DHH"/>
    <property type="match status" value="1"/>
</dbReference>
<dbReference type="EMBL" id="DXBF01000069">
    <property type="protein sequence ID" value="HIZ62937.1"/>
    <property type="molecule type" value="Genomic_DNA"/>
</dbReference>
<dbReference type="NCBIfam" id="NF011442">
    <property type="entry name" value="PRK14869.1-4"/>
    <property type="match status" value="1"/>
</dbReference>
<dbReference type="InterPro" id="IPR028979">
    <property type="entry name" value="Ser_kin/Pase_Hpr-like_N_sf"/>
</dbReference>
<reference evidence="10" key="1">
    <citation type="journal article" date="2021" name="PeerJ">
        <title>Extensive microbial diversity within the chicken gut microbiome revealed by metagenomics and culture.</title>
        <authorList>
            <person name="Gilroy R."/>
            <person name="Ravi A."/>
            <person name="Getino M."/>
            <person name="Pursley I."/>
            <person name="Horton D.L."/>
            <person name="Alikhan N.F."/>
            <person name="Baker D."/>
            <person name="Gharbi K."/>
            <person name="Hall N."/>
            <person name="Watson M."/>
            <person name="Adriaenssens E.M."/>
            <person name="Foster-Nyarko E."/>
            <person name="Jarju S."/>
            <person name="Secka A."/>
            <person name="Antonio M."/>
            <person name="Oren A."/>
            <person name="Chaudhuri R.R."/>
            <person name="La Ragione R."/>
            <person name="Hildebrand F."/>
            <person name="Pallen M.J."/>
        </authorList>
    </citation>
    <scope>NUCLEOTIDE SEQUENCE</scope>
    <source>
        <strain evidence="10">CHK188-11489</strain>
    </source>
</reference>